<feature type="transmembrane region" description="Helical" evidence="1">
    <location>
        <begin position="143"/>
        <end position="165"/>
    </location>
</feature>
<accession>A0A6J4QSM1</accession>
<keyword evidence="1" id="KW-0812">Transmembrane</keyword>
<organism evidence="2">
    <name type="scientific">uncultured Rubrobacteraceae bacterium</name>
    <dbReference type="NCBI Taxonomy" id="349277"/>
    <lineage>
        <taxon>Bacteria</taxon>
        <taxon>Bacillati</taxon>
        <taxon>Actinomycetota</taxon>
        <taxon>Rubrobacteria</taxon>
        <taxon>Rubrobacterales</taxon>
        <taxon>Rubrobacteraceae</taxon>
        <taxon>environmental samples</taxon>
    </lineage>
</organism>
<keyword evidence="1" id="KW-0472">Membrane</keyword>
<keyword evidence="1" id="KW-1133">Transmembrane helix</keyword>
<gene>
    <name evidence="2" type="ORF">AVDCRST_MAG28-1914</name>
</gene>
<evidence type="ECO:0000313" key="2">
    <source>
        <dbReference type="EMBL" id="CAA9452409.1"/>
    </source>
</evidence>
<dbReference type="EMBL" id="CADCVE010000036">
    <property type="protein sequence ID" value="CAA9452409.1"/>
    <property type="molecule type" value="Genomic_DNA"/>
</dbReference>
<protein>
    <submittedName>
        <fullName evidence="2">Uncharacterized protein</fullName>
    </submittedName>
</protein>
<evidence type="ECO:0000256" key="1">
    <source>
        <dbReference type="SAM" id="Phobius"/>
    </source>
</evidence>
<dbReference type="AlphaFoldDB" id="A0A6J4QSM1"/>
<reference evidence="2" key="1">
    <citation type="submission" date="2020-02" db="EMBL/GenBank/DDBJ databases">
        <authorList>
            <person name="Meier V. D."/>
        </authorList>
    </citation>
    <scope>NUCLEOTIDE SEQUENCE</scope>
    <source>
        <strain evidence="2">AVDCRST_MAG28</strain>
    </source>
</reference>
<name>A0A6J4QSM1_9ACTN</name>
<proteinExistence type="predicted"/>
<sequence>MNKTSGTAFPQSYDLHKALGGTFTARLHGLLLARFILLGPDGWEFGRLYMHGPSLARFEFGDYSATLEASGGRYRMLDSYLGGGEVLTANTRRRSTGELEIYSEGQTYGVRARLLRNLAIASYPGGERAVRLSGSLTGRSYNALFAAADKGALPVAIFLLWYLAANRRRAYRMGRPAGGEKM</sequence>